<sequence length="382" mass="40376">MARTRVVLMNWGMMGVVALSVALLMSCSSLGMDTPEGRTAENTCTERTAEEGITVSVDPEQKTASFSCDNTIIHVWPKTNSEVVTTYFVTEQLDRAQSLETVFGEGSKLTVTNQQKKADVNNLVKKNAVLVVGKLPAATTTIYFACATAEQPTERSRRLSADARTLKNGSGVQDASVDANEQATLKKHAQGTNRKDSRGSEQHDGGGSTKKCVVAVTIPADPTAASKSNVYLRSILGISNMELGVTSENKSVSFQCDSIVPVLSPEQASGMVFDESCQNPVKLADMVPSAKLETSSSGYTFIVEELPETAATFCYKCSALPVSDQAKVSHEDSQEKKEACTVKINVAAADLGSDSAAFATAGSVSAPVFGLVTALCVAAVVF</sequence>
<feature type="compositionally biased region" description="Basic and acidic residues" evidence="1">
    <location>
        <begin position="154"/>
        <end position="165"/>
    </location>
</feature>
<evidence type="ECO:0000313" key="5">
    <source>
        <dbReference type="EMBL" id="CEL71322.1"/>
    </source>
</evidence>
<dbReference type="EMBL" id="CADU01000320">
    <property type="protein sequence ID" value="CCA30076.1"/>
    <property type="molecule type" value="Genomic_DNA"/>
</dbReference>
<accession>F0JB55</accession>
<reference evidence="4" key="1">
    <citation type="submission" date="2011-03" db="EMBL/GenBank/DDBJ databases">
        <title>Comparative genomics and transcriptomics of Neospora caninum and Toxoplasma gondii.</title>
        <authorList>
            <person name="Reid A.J."/>
            <person name="Sohal A."/>
            <person name="Harris D."/>
            <person name="Quail M."/>
            <person name="Sanders M."/>
            <person name="Berriman M."/>
            <person name="Wastling J.M."/>
            <person name="Pain A."/>
        </authorList>
    </citation>
    <scope>NUCLEOTIDE SEQUENCE</scope>
    <source>
        <strain evidence="4">Liverpool</strain>
    </source>
</reference>
<protein>
    <submittedName>
        <fullName evidence="4">SRS domain-containing protein</fullName>
    </submittedName>
</protein>
<evidence type="ECO:0000256" key="2">
    <source>
        <dbReference type="SAM" id="SignalP"/>
    </source>
</evidence>
<feature type="region of interest" description="Disordered" evidence="1">
    <location>
        <begin position="154"/>
        <end position="208"/>
    </location>
</feature>
<dbReference type="InterPro" id="IPR036755">
    <property type="entry name" value="SRS_dom_sf"/>
</dbReference>
<feature type="chain" id="PRO_5007654870" evidence="2">
    <location>
        <begin position="19"/>
        <end position="382"/>
    </location>
</feature>
<keyword evidence="2" id="KW-0732">Signal</keyword>
<dbReference type="Gene3D" id="2.60.40.1320">
    <property type="entry name" value="SRS domain"/>
    <property type="match status" value="2"/>
</dbReference>
<evidence type="ECO:0000256" key="1">
    <source>
        <dbReference type="SAM" id="MobiDB-lite"/>
    </source>
</evidence>
<dbReference type="VEuPathDB" id="ToxoDB:NCLIV_069741"/>
<reference evidence="5" key="3">
    <citation type="journal article" date="2015" name="PLoS ONE">
        <title>Comprehensive Evaluation of Toxoplasma gondii VEG and Neospora caninum LIV Genomes with Tachyzoite Stage Transcriptome and Proteome Defines Novel Transcript Features.</title>
        <authorList>
            <person name="Ramaprasad A."/>
            <person name="Mourier T."/>
            <person name="Naeem R."/>
            <person name="Malas T.B."/>
            <person name="Moussa E."/>
            <person name="Panigrahi A."/>
            <person name="Vermont S.J."/>
            <person name="Otto T.D."/>
            <person name="Wastling J."/>
            <person name="Pain A."/>
        </authorList>
    </citation>
    <scope>NUCLEOTIDE SEQUENCE</scope>
    <source>
        <strain evidence="5">Liverpool</strain>
    </source>
</reference>
<dbReference type="EMBL" id="LN714488">
    <property type="protein sequence ID" value="CEL71322.1"/>
    <property type="molecule type" value="Genomic_DNA"/>
</dbReference>
<dbReference type="PROSITE" id="PS51257">
    <property type="entry name" value="PROKAR_LIPOPROTEIN"/>
    <property type="match status" value="1"/>
</dbReference>
<dbReference type="GO" id="GO:0016020">
    <property type="term" value="C:membrane"/>
    <property type="evidence" value="ECO:0007669"/>
    <property type="project" value="InterPro"/>
</dbReference>
<evidence type="ECO:0000313" key="4">
    <source>
        <dbReference type="EMBL" id="CCA30076.1"/>
    </source>
</evidence>
<name>F0JB55_NEOCL</name>
<organism>
    <name type="scientific">Neospora caninum (strain Liverpool)</name>
    <dbReference type="NCBI Taxonomy" id="572307"/>
    <lineage>
        <taxon>Eukaryota</taxon>
        <taxon>Sar</taxon>
        <taxon>Alveolata</taxon>
        <taxon>Apicomplexa</taxon>
        <taxon>Conoidasida</taxon>
        <taxon>Coccidia</taxon>
        <taxon>Eucoccidiorida</taxon>
        <taxon>Eimeriorina</taxon>
        <taxon>Sarcocystidae</taxon>
        <taxon>Neospora</taxon>
    </lineage>
</organism>
<dbReference type="InterPro" id="IPR007226">
    <property type="entry name" value="SRS_dom"/>
</dbReference>
<feature type="signal peptide" evidence="2">
    <location>
        <begin position="1"/>
        <end position="18"/>
    </location>
</feature>
<feature type="domain" description="SRS" evidence="3">
    <location>
        <begin position="43"/>
        <end position="156"/>
    </location>
</feature>
<proteinExistence type="predicted"/>
<feature type="compositionally biased region" description="Polar residues" evidence="1">
    <location>
        <begin position="167"/>
        <end position="183"/>
    </location>
</feature>
<dbReference type="AlphaFoldDB" id="F0JB55"/>
<feature type="domain" description="SRS" evidence="3">
    <location>
        <begin position="241"/>
        <end position="346"/>
    </location>
</feature>
<evidence type="ECO:0000259" key="3">
    <source>
        <dbReference type="Pfam" id="PF04092"/>
    </source>
</evidence>
<gene>
    <name evidence="5" type="ORF">BN1204_069741</name>
    <name evidence="4" type="ORF">NCLIV_069741</name>
</gene>
<dbReference type="Pfam" id="PF04092">
    <property type="entry name" value="SAG"/>
    <property type="match status" value="2"/>
</dbReference>
<feature type="compositionally biased region" description="Basic and acidic residues" evidence="1">
    <location>
        <begin position="193"/>
        <end position="204"/>
    </location>
</feature>
<reference evidence="4" key="2">
    <citation type="submission" date="2011-03" db="EMBL/GenBank/DDBJ databases">
        <authorList>
            <person name="Aslett M."/>
        </authorList>
    </citation>
    <scope>NUCLEOTIDE SEQUENCE</scope>
    <source>
        <strain evidence="4">Liverpool</strain>
    </source>
</reference>